<name>A0A1L3JBN8_9SPHN</name>
<keyword evidence="1" id="KW-0472">Membrane</keyword>
<protein>
    <submittedName>
        <fullName evidence="2">Uncharacterized protein</fullName>
    </submittedName>
</protein>
<organism evidence="2 3">
    <name type="scientific">Sphingorhabdus lutea</name>
    <dbReference type="NCBI Taxonomy" id="1913578"/>
    <lineage>
        <taxon>Bacteria</taxon>
        <taxon>Pseudomonadati</taxon>
        <taxon>Pseudomonadota</taxon>
        <taxon>Alphaproteobacteria</taxon>
        <taxon>Sphingomonadales</taxon>
        <taxon>Sphingomonadaceae</taxon>
        <taxon>Sphingorhabdus</taxon>
    </lineage>
</organism>
<evidence type="ECO:0000313" key="2">
    <source>
        <dbReference type="EMBL" id="APG62554.1"/>
    </source>
</evidence>
<proteinExistence type="predicted"/>
<feature type="transmembrane region" description="Helical" evidence="1">
    <location>
        <begin position="58"/>
        <end position="77"/>
    </location>
</feature>
<gene>
    <name evidence="2" type="ORF">LPB140_06890</name>
</gene>
<reference evidence="2 3" key="1">
    <citation type="submission" date="2016-11" db="EMBL/GenBank/DDBJ databases">
        <title>Sphingorhabdus sp. LPB0140, isolated from marine environment.</title>
        <authorList>
            <person name="Kim E."/>
            <person name="Yi H."/>
        </authorList>
    </citation>
    <scope>NUCLEOTIDE SEQUENCE [LARGE SCALE GENOMIC DNA]</scope>
    <source>
        <strain evidence="2 3">LPB0140</strain>
    </source>
</reference>
<dbReference type="KEGG" id="sphl:LPB140_06890"/>
<evidence type="ECO:0000313" key="3">
    <source>
        <dbReference type="Proteomes" id="UP000242561"/>
    </source>
</evidence>
<dbReference type="AlphaFoldDB" id="A0A1L3JBN8"/>
<keyword evidence="1" id="KW-0812">Transmembrane</keyword>
<keyword evidence="1" id="KW-1133">Transmembrane helix</keyword>
<accession>A0A1L3JBN8</accession>
<dbReference type="STRING" id="1913578.LPB140_06890"/>
<keyword evidence="3" id="KW-1185">Reference proteome</keyword>
<dbReference type="Proteomes" id="UP000242561">
    <property type="component" value="Chromosome"/>
</dbReference>
<sequence>MIGKGFVMDDSAYYGKEFVFNYLDIFHMHDYNLDEFVSPNEVLDRLKQVYPDKNPVGMLIYFAYKLLLTGVTGMVYFRCSTRDNELECEDYEEFNSWLHDAAFFNGFQGRYNGPFIVCQSFWNLAHAKSFGDWVAGIGSSDEWVTSNWKTGIFGLATKNSGCLYKDLPITGDLTLYGIKFLRSDLDLIAPMQAEPPKQKVIEKASRATKYDWEAAFAYVVAAFHHDIGDFEPEKLGANKEMVDLLRHSFIVNNLDVPEDAALKAKAKIILGNINSYKRPK</sequence>
<evidence type="ECO:0000256" key="1">
    <source>
        <dbReference type="SAM" id="Phobius"/>
    </source>
</evidence>
<dbReference type="EMBL" id="CP018154">
    <property type="protein sequence ID" value="APG62554.1"/>
    <property type="molecule type" value="Genomic_DNA"/>
</dbReference>